<sequence>MFIRNADCMDHQAVEHLVKTHFLAEVYAVATLRSFSAIHPLYKLLFPHFRYTLHINTGGRRNLFGPEGALSKSSLGYEGLTELMRRALSETTYSSLCLPENIIARGLESVPNFYYRDDGLNLWNIVNSFVKAVVGYYYPSDSEVRKDTELQEWICEIFTHGFLGNTASEFPASFDTVEEVIKFITMLIFTVTGQHAAVNNGQFDYYSWGPNESLLLIKPPPTTKGQSSMKTILETLPDVGDTVSFAAMVWLLSAKYTDEVLMGEYPDERFQEPAAKQMMKKFQAELSDLSEAISTRNLQLEIPYTYLNPTEIENSVAI</sequence>
<dbReference type="InterPro" id="IPR013819">
    <property type="entry name" value="LipOase_C"/>
</dbReference>
<comment type="cofactor">
    <cofactor evidence="1">
        <name>Fe cation</name>
        <dbReference type="ChEBI" id="CHEBI:24875"/>
    </cofactor>
</comment>
<dbReference type="InterPro" id="IPR000907">
    <property type="entry name" value="LipOase"/>
</dbReference>
<keyword evidence="6" id="KW-0479">Metal-binding</keyword>
<organism evidence="12 13">
    <name type="scientific">Zoarces viviparus</name>
    <name type="common">Viviparous eelpout</name>
    <name type="synonym">Blennius viviparus</name>
    <dbReference type="NCBI Taxonomy" id="48416"/>
    <lineage>
        <taxon>Eukaryota</taxon>
        <taxon>Metazoa</taxon>
        <taxon>Chordata</taxon>
        <taxon>Craniata</taxon>
        <taxon>Vertebrata</taxon>
        <taxon>Euteleostomi</taxon>
        <taxon>Actinopterygii</taxon>
        <taxon>Neopterygii</taxon>
        <taxon>Teleostei</taxon>
        <taxon>Neoteleostei</taxon>
        <taxon>Acanthomorphata</taxon>
        <taxon>Eupercaria</taxon>
        <taxon>Perciformes</taxon>
        <taxon>Cottioidei</taxon>
        <taxon>Zoarcales</taxon>
        <taxon>Zoarcidae</taxon>
        <taxon>Zoarcinae</taxon>
        <taxon>Zoarces</taxon>
    </lineage>
</organism>
<evidence type="ECO:0000256" key="6">
    <source>
        <dbReference type="ARBA" id="ARBA00022723"/>
    </source>
</evidence>
<comment type="subcellular location">
    <subcellularLocation>
        <location evidence="2">Cytoplasm</location>
    </subcellularLocation>
</comment>
<protein>
    <recommendedName>
        <fullName evidence="11">Lipoxygenase domain-containing protein</fullName>
    </recommendedName>
</protein>
<accession>A0AAW1F9G8</accession>
<proteinExistence type="inferred from homology"/>
<dbReference type="GO" id="GO:0005737">
    <property type="term" value="C:cytoplasm"/>
    <property type="evidence" value="ECO:0007669"/>
    <property type="project" value="UniProtKB-SubCell"/>
</dbReference>
<keyword evidence="8" id="KW-0560">Oxidoreductase</keyword>
<evidence type="ECO:0000256" key="1">
    <source>
        <dbReference type="ARBA" id="ARBA00001962"/>
    </source>
</evidence>
<evidence type="ECO:0000256" key="8">
    <source>
        <dbReference type="ARBA" id="ARBA00023002"/>
    </source>
</evidence>
<dbReference type="InterPro" id="IPR036226">
    <property type="entry name" value="LipOase_C_sf"/>
</dbReference>
<dbReference type="InterPro" id="IPR020834">
    <property type="entry name" value="LipOase_CS"/>
</dbReference>
<dbReference type="GO" id="GO:0016702">
    <property type="term" value="F:oxidoreductase activity, acting on single donors with incorporation of molecular oxygen, incorporation of two atoms of oxygen"/>
    <property type="evidence" value="ECO:0007669"/>
    <property type="project" value="InterPro"/>
</dbReference>
<keyword evidence="7" id="KW-0223">Dioxygenase</keyword>
<evidence type="ECO:0000313" key="12">
    <source>
        <dbReference type="EMBL" id="KAK9531516.1"/>
    </source>
</evidence>
<keyword evidence="10" id="KW-0443">Lipid metabolism</keyword>
<evidence type="ECO:0000313" key="13">
    <source>
        <dbReference type="Proteomes" id="UP001488805"/>
    </source>
</evidence>
<reference evidence="12 13" key="1">
    <citation type="journal article" date="2024" name="Genome Biol. Evol.">
        <title>Chromosome-level genome assembly of the viviparous eelpout Zoarces viviparus.</title>
        <authorList>
            <person name="Fuhrmann N."/>
            <person name="Brasseur M.V."/>
            <person name="Bakowski C.E."/>
            <person name="Podsiadlowski L."/>
            <person name="Prost S."/>
            <person name="Krehenwinkel H."/>
            <person name="Mayer C."/>
        </authorList>
    </citation>
    <scope>NUCLEOTIDE SEQUENCE [LARGE SCALE GENOMIC DNA]</scope>
    <source>
        <strain evidence="12">NO-MEL_2022_Ind0_liver</strain>
    </source>
</reference>
<dbReference type="FunFam" id="1.20.245.10:FF:000001">
    <property type="entry name" value="Arachidonate 5-lipoxygenase a"/>
    <property type="match status" value="1"/>
</dbReference>
<dbReference type="Gene3D" id="1.20.245.10">
    <property type="entry name" value="Lipoxygenase-1, Domain 5"/>
    <property type="match status" value="1"/>
</dbReference>
<dbReference type="PANTHER" id="PTHR11771">
    <property type="entry name" value="LIPOXYGENASE"/>
    <property type="match status" value="1"/>
</dbReference>
<evidence type="ECO:0000256" key="7">
    <source>
        <dbReference type="ARBA" id="ARBA00022964"/>
    </source>
</evidence>
<dbReference type="AlphaFoldDB" id="A0AAW1F9G8"/>
<evidence type="ECO:0000256" key="4">
    <source>
        <dbReference type="ARBA" id="ARBA00009419"/>
    </source>
</evidence>
<keyword evidence="5" id="KW-0963">Cytoplasm</keyword>
<evidence type="ECO:0000259" key="11">
    <source>
        <dbReference type="PROSITE" id="PS51393"/>
    </source>
</evidence>
<dbReference type="GO" id="GO:0034440">
    <property type="term" value="P:lipid oxidation"/>
    <property type="evidence" value="ECO:0007669"/>
    <property type="project" value="InterPro"/>
</dbReference>
<dbReference type="PRINTS" id="PR00087">
    <property type="entry name" value="LIPOXYGENASE"/>
</dbReference>
<feature type="domain" description="Lipoxygenase" evidence="11">
    <location>
        <begin position="1"/>
        <end position="318"/>
    </location>
</feature>
<dbReference type="SUPFAM" id="SSF48484">
    <property type="entry name" value="Lipoxigenase"/>
    <property type="match status" value="1"/>
</dbReference>
<dbReference type="Gene3D" id="3.10.450.60">
    <property type="match status" value="1"/>
</dbReference>
<evidence type="ECO:0000256" key="5">
    <source>
        <dbReference type="ARBA" id="ARBA00022490"/>
    </source>
</evidence>
<dbReference type="PROSITE" id="PS00081">
    <property type="entry name" value="LIPOXYGENASE_2"/>
    <property type="match status" value="1"/>
</dbReference>
<evidence type="ECO:0000256" key="10">
    <source>
        <dbReference type="ARBA" id="ARBA00023098"/>
    </source>
</evidence>
<dbReference type="Proteomes" id="UP001488805">
    <property type="component" value="Unassembled WGS sequence"/>
</dbReference>
<comment type="pathway">
    <text evidence="3">Lipid metabolism.</text>
</comment>
<dbReference type="PROSITE" id="PS51393">
    <property type="entry name" value="LIPOXYGENASE_3"/>
    <property type="match status" value="1"/>
</dbReference>
<name>A0AAW1F9G8_ZOAVI</name>
<comment type="similarity">
    <text evidence="4">Belongs to the lipoxygenase family.</text>
</comment>
<dbReference type="Pfam" id="PF00305">
    <property type="entry name" value="Lipoxygenase"/>
    <property type="match status" value="1"/>
</dbReference>
<evidence type="ECO:0000256" key="9">
    <source>
        <dbReference type="ARBA" id="ARBA00023004"/>
    </source>
</evidence>
<evidence type="ECO:0000256" key="2">
    <source>
        <dbReference type="ARBA" id="ARBA00004496"/>
    </source>
</evidence>
<keyword evidence="13" id="KW-1185">Reference proteome</keyword>
<evidence type="ECO:0000256" key="3">
    <source>
        <dbReference type="ARBA" id="ARBA00005189"/>
    </source>
</evidence>
<dbReference type="GO" id="GO:0046872">
    <property type="term" value="F:metal ion binding"/>
    <property type="evidence" value="ECO:0007669"/>
    <property type="project" value="UniProtKB-KW"/>
</dbReference>
<keyword evidence="9" id="KW-0408">Iron</keyword>
<dbReference type="EMBL" id="JBCEZU010000089">
    <property type="protein sequence ID" value="KAK9531516.1"/>
    <property type="molecule type" value="Genomic_DNA"/>
</dbReference>
<gene>
    <name evidence="12" type="ORF">VZT92_010937</name>
</gene>
<comment type="caution">
    <text evidence="12">The sequence shown here is derived from an EMBL/GenBank/DDBJ whole genome shotgun (WGS) entry which is preliminary data.</text>
</comment>